<dbReference type="KEGG" id="nta:107814316"/>
<accession>A0A1S4C234</accession>
<dbReference type="SUPFAM" id="SSF48264">
    <property type="entry name" value="Cytochrome P450"/>
    <property type="match status" value="1"/>
</dbReference>
<dbReference type="PROSITE" id="PS00086">
    <property type="entry name" value="CYTOCHROME_P450"/>
    <property type="match status" value="1"/>
</dbReference>
<feature type="transmembrane region" description="Helical" evidence="13">
    <location>
        <begin position="6"/>
        <end position="27"/>
    </location>
</feature>
<evidence type="ECO:0000256" key="7">
    <source>
        <dbReference type="ARBA" id="ARBA00023002"/>
    </source>
</evidence>
<dbReference type="GO" id="GO:0016020">
    <property type="term" value="C:membrane"/>
    <property type="evidence" value="ECO:0007669"/>
    <property type="project" value="UniProtKB-SubCell"/>
</dbReference>
<dbReference type="Proteomes" id="UP000790787">
    <property type="component" value="Chromosome 6"/>
</dbReference>
<dbReference type="CDD" id="cd20640">
    <property type="entry name" value="CYP714"/>
    <property type="match status" value="1"/>
</dbReference>
<dbReference type="Pfam" id="PF00067">
    <property type="entry name" value="p450"/>
    <property type="match status" value="1"/>
</dbReference>
<dbReference type="AlphaFoldDB" id="A0A1S4C234"/>
<evidence type="ECO:0000256" key="6">
    <source>
        <dbReference type="ARBA" id="ARBA00022989"/>
    </source>
</evidence>
<proteinExistence type="inferred from homology"/>
<evidence type="ECO:0000313" key="14">
    <source>
        <dbReference type="Proteomes" id="UP000790787"/>
    </source>
</evidence>
<evidence type="ECO:0000256" key="10">
    <source>
        <dbReference type="ARBA" id="ARBA00023136"/>
    </source>
</evidence>
<dbReference type="STRING" id="4097.A0A1S4C234"/>
<dbReference type="PRINTS" id="PR00385">
    <property type="entry name" value="P450"/>
</dbReference>
<evidence type="ECO:0000256" key="2">
    <source>
        <dbReference type="ARBA" id="ARBA00010617"/>
    </source>
</evidence>
<keyword evidence="5 11" id="KW-0479">Metal-binding</keyword>
<dbReference type="InterPro" id="IPR036396">
    <property type="entry name" value="Cyt_P450_sf"/>
</dbReference>
<keyword evidence="4 13" id="KW-0812">Transmembrane</keyword>
<evidence type="ECO:0000256" key="9">
    <source>
        <dbReference type="ARBA" id="ARBA00023033"/>
    </source>
</evidence>
<evidence type="ECO:0000256" key="3">
    <source>
        <dbReference type="ARBA" id="ARBA00022617"/>
    </source>
</evidence>
<dbReference type="PRINTS" id="PR00463">
    <property type="entry name" value="EP450I"/>
</dbReference>
<keyword evidence="9 12" id="KW-0503">Monooxygenase</keyword>
<keyword evidence="7 12" id="KW-0560">Oxidoreductase</keyword>
<dbReference type="GeneID" id="107814316"/>
<keyword evidence="10 13" id="KW-0472">Membrane</keyword>
<keyword evidence="14" id="KW-1185">Reference proteome</keyword>
<evidence type="ECO:0000313" key="15">
    <source>
        <dbReference type="RefSeq" id="XP_016495202.1"/>
    </source>
</evidence>
<dbReference type="PaxDb" id="4097-A0A1S4C234"/>
<comment type="similarity">
    <text evidence="2 12">Belongs to the cytochrome P450 family.</text>
</comment>
<keyword evidence="6 13" id="KW-1133">Transmembrane helix</keyword>
<sequence length="517" mass="58335">MEINSFVKVLLSLMLILLFGLFVKLYNTLVAKRLKLRLALQKQGIRGPPGTLVLGNLLEIHNAFSHASVASGTSNDFPVSHNIQSILFPFVDRWLEKYGEIFMISIGSTQILGVTKPEMVREIMNTSTNFDKPPYHMELLKPLFGDGVITSSGAKWNSQRKILAPEFHLEKLKGMIKLIQEAAVTVVEQWKAEIEKAAQGGIAEIHIDEYMRRFSAEVISRTCFGSSYIEGEEIFSKLTTLWLTVSKNLVFYAIPGMRHIPTKRNRKIKALEKEIQTSILKVIEERKQAGIEKNLLQTILEAAKSSGLRKDSANKFIVDNCKNIYLAGYETTAVSAQWCLVLLSVYPEWQNRVRAEVIEVCKGQLPDHDMISRMKQLTKVINETLRLYTPVPVLPREAFADLKFGDICIPKGVNIWLLATTLHTDPNVWGPDANEFNPDRFENGVAGACTHPYLYMPFGSGVRVCVGQNFALLELKMLISLLLSHFSFSLSPKYVHSPTYRVVIEPQYGVHLLVKKL</sequence>
<evidence type="ECO:0000256" key="11">
    <source>
        <dbReference type="PIRSR" id="PIRSR602401-1"/>
    </source>
</evidence>
<keyword evidence="8 11" id="KW-0408">Iron</keyword>
<evidence type="ECO:0000256" key="8">
    <source>
        <dbReference type="ARBA" id="ARBA00023004"/>
    </source>
</evidence>
<dbReference type="PANTHER" id="PTHR24282:SF196">
    <property type="entry name" value="CYTOCHROME P450 714C2"/>
    <property type="match status" value="1"/>
</dbReference>
<dbReference type="GO" id="GO:0005506">
    <property type="term" value="F:iron ion binding"/>
    <property type="evidence" value="ECO:0007669"/>
    <property type="project" value="InterPro"/>
</dbReference>
<comment type="subcellular location">
    <subcellularLocation>
        <location evidence="1">Membrane</location>
    </subcellularLocation>
</comment>
<reference evidence="14" key="1">
    <citation type="journal article" date="2014" name="Nat. Commun.">
        <title>The tobacco genome sequence and its comparison with those of tomato and potato.</title>
        <authorList>
            <person name="Sierro N."/>
            <person name="Battey J.N."/>
            <person name="Ouadi S."/>
            <person name="Bakaher N."/>
            <person name="Bovet L."/>
            <person name="Willig A."/>
            <person name="Goepfert S."/>
            <person name="Peitsch M.C."/>
            <person name="Ivanov N.V."/>
        </authorList>
    </citation>
    <scope>NUCLEOTIDE SEQUENCE [LARGE SCALE GENOMIC DNA]</scope>
</reference>
<dbReference type="OrthoDB" id="1470350at2759"/>
<feature type="binding site" description="axial binding residue" evidence="11">
    <location>
        <position position="465"/>
    </location>
    <ligand>
        <name>heme</name>
        <dbReference type="ChEBI" id="CHEBI:30413"/>
    </ligand>
    <ligandPart>
        <name>Fe</name>
        <dbReference type="ChEBI" id="CHEBI:18248"/>
    </ligandPart>
</feature>
<dbReference type="InterPro" id="IPR001128">
    <property type="entry name" value="Cyt_P450"/>
</dbReference>
<dbReference type="GO" id="GO:0020037">
    <property type="term" value="F:heme binding"/>
    <property type="evidence" value="ECO:0007669"/>
    <property type="project" value="InterPro"/>
</dbReference>
<organism evidence="14 15">
    <name type="scientific">Nicotiana tabacum</name>
    <name type="common">Common tobacco</name>
    <dbReference type="NCBI Taxonomy" id="4097"/>
    <lineage>
        <taxon>Eukaryota</taxon>
        <taxon>Viridiplantae</taxon>
        <taxon>Streptophyta</taxon>
        <taxon>Embryophyta</taxon>
        <taxon>Tracheophyta</taxon>
        <taxon>Spermatophyta</taxon>
        <taxon>Magnoliopsida</taxon>
        <taxon>eudicotyledons</taxon>
        <taxon>Gunneridae</taxon>
        <taxon>Pentapetalae</taxon>
        <taxon>asterids</taxon>
        <taxon>lamiids</taxon>
        <taxon>Solanales</taxon>
        <taxon>Solanaceae</taxon>
        <taxon>Nicotianoideae</taxon>
        <taxon>Nicotianeae</taxon>
        <taxon>Nicotiana</taxon>
    </lineage>
</organism>
<comment type="cofactor">
    <cofactor evidence="11">
        <name>heme</name>
        <dbReference type="ChEBI" id="CHEBI:30413"/>
    </cofactor>
</comment>
<reference evidence="15" key="2">
    <citation type="submission" date="2025-08" db="UniProtKB">
        <authorList>
            <consortium name="RefSeq"/>
        </authorList>
    </citation>
    <scope>IDENTIFICATION</scope>
    <source>
        <tissue evidence="15">Leaf</tissue>
    </source>
</reference>
<dbReference type="RefSeq" id="XP_016495202.1">
    <property type="nucleotide sequence ID" value="XM_016639716.1"/>
</dbReference>
<dbReference type="InterPro" id="IPR017972">
    <property type="entry name" value="Cyt_P450_CS"/>
</dbReference>
<dbReference type="GO" id="GO:0004497">
    <property type="term" value="F:monooxygenase activity"/>
    <property type="evidence" value="ECO:0000318"/>
    <property type="project" value="GO_Central"/>
</dbReference>
<protein>
    <submittedName>
        <fullName evidence="15">Cytochrome P450 714C2-like</fullName>
    </submittedName>
</protein>
<dbReference type="OMA" id="AQQHITH"/>
<keyword evidence="3 11" id="KW-0349">Heme</keyword>
<dbReference type="RefSeq" id="XP_016495202.1">
    <property type="nucleotide sequence ID" value="XM_016639716.2"/>
</dbReference>
<evidence type="ECO:0000256" key="12">
    <source>
        <dbReference type="RuleBase" id="RU000461"/>
    </source>
</evidence>
<dbReference type="InterPro" id="IPR002401">
    <property type="entry name" value="Cyt_P450_E_grp-I"/>
</dbReference>
<name>A0A1S4C234_TOBAC</name>
<gene>
    <name evidence="15" type="primary">LOC107814316</name>
</gene>
<dbReference type="PANTHER" id="PTHR24282">
    <property type="entry name" value="CYTOCHROME P450 FAMILY MEMBER"/>
    <property type="match status" value="1"/>
</dbReference>
<evidence type="ECO:0000256" key="13">
    <source>
        <dbReference type="SAM" id="Phobius"/>
    </source>
</evidence>
<dbReference type="SMR" id="A0A1S4C234"/>
<dbReference type="GO" id="GO:0016705">
    <property type="term" value="F:oxidoreductase activity, acting on paired donors, with incorporation or reduction of molecular oxygen"/>
    <property type="evidence" value="ECO:0007669"/>
    <property type="project" value="InterPro"/>
</dbReference>
<evidence type="ECO:0000256" key="5">
    <source>
        <dbReference type="ARBA" id="ARBA00022723"/>
    </source>
</evidence>
<dbReference type="InterPro" id="IPR050665">
    <property type="entry name" value="Cytochrome_P450_Monooxygen"/>
</dbReference>
<dbReference type="Gene3D" id="1.10.630.10">
    <property type="entry name" value="Cytochrome P450"/>
    <property type="match status" value="1"/>
</dbReference>
<evidence type="ECO:0000256" key="4">
    <source>
        <dbReference type="ARBA" id="ARBA00022692"/>
    </source>
</evidence>
<evidence type="ECO:0000256" key="1">
    <source>
        <dbReference type="ARBA" id="ARBA00004370"/>
    </source>
</evidence>